<dbReference type="OrthoDB" id="2139523at2"/>
<dbReference type="InterPro" id="IPR015231">
    <property type="entry name" value="DUF1934"/>
</dbReference>
<evidence type="ECO:0008006" key="3">
    <source>
        <dbReference type="Google" id="ProtNLM"/>
    </source>
</evidence>
<dbReference type="Proteomes" id="UP000263232">
    <property type="component" value="Chromosome"/>
</dbReference>
<dbReference type="SUPFAM" id="SSF50814">
    <property type="entry name" value="Lipocalins"/>
    <property type="match status" value="1"/>
</dbReference>
<dbReference type="EMBL" id="CP023434">
    <property type="protein sequence ID" value="AXY24604.1"/>
    <property type="molecule type" value="Genomic_DNA"/>
</dbReference>
<gene>
    <name evidence="1" type="ORF">CL176_00370</name>
</gene>
<evidence type="ECO:0000313" key="1">
    <source>
        <dbReference type="EMBL" id="AXY24604.1"/>
    </source>
</evidence>
<accession>A0A347WHP7</accession>
<dbReference type="AlphaFoldDB" id="A0A347WHP7"/>
<dbReference type="Gene3D" id="2.40.128.20">
    <property type="match status" value="1"/>
</dbReference>
<organism evidence="1 2">
    <name type="scientific">Suicoccus acidiformans</name>
    <dbReference type="NCBI Taxonomy" id="2036206"/>
    <lineage>
        <taxon>Bacteria</taxon>
        <taxon>Bacillati</taxon>
        <taxon>Bacillota</taxon>
        <taxon>Bacilli</taxon>
        <taxon>Lactobacillales</taxon>
        <taxon>Aerococcaceae</taxon>
        <taxon>Suicoccus</taxon>
    </lineage>
</organism>
<dbReference type="RefSeq" id="WP_118989528.1">
    <property type="nucleotide sequence ID" value="NZ_CP023434.1"/>
</dbReference>
<proteinExistence type="predicted"/>
<dbReference type="InterPro" id="IPR012674">
    <property type="entry name" value="Calycin"/>
</dbReference>
<reference evidence="1 2" key="1">
    <citation type="submission" date="2017-09" db="EMBL/GenBank/DDBJ databases">
        <title>Complete genome sequence of Oxytococcus suis strain ZY16052.</title>
        <authorList>
            <person name="Li F."/>
        </authorList>
    </citation>
    <scope>NUCLEOTIDE SEQUENCE [LARGE SCALE GENOMIC DNA]</scope>
    <source>
        <strain evidence="1 2">ZY16052</strain>
    </source>
</reference>
<evidence type="ECO:0000313" key="2">
    <source>
        <dbReference type="Proteomes" id="UP000263232"/>
    </source>
</evidence>
<dbReference type="KEGG" id="abae:CL176_00370"/>
<name>A0A347WHP7_9LACT</name>
<dbReference type="Pfam" id="PF09148">
    <property type="entry name" value="DUF1934"/>
    <property type="match status" value="1"/>
</dbReference>
<keyword evidence="2" id="KW-1185">Reference proteome</keyword>
<protein>
    <recommendedName>
        <fullName evidence="3">DUF1934 domain-containing protein</fullName>
    </recommendedName>
</protein>
<sequence length="139" mass="16337">MERKQVRVIVEQTINYIDQDLQESFKVDIIGEYLSLRSFRKVNYHDNEGLPIEVKWQVHPTAETYLVDIKQPAYDLRFNPVSITQSQYQTPAGLWLLDVETKAIEILEEASKQEINIYYQISLGSETLADYHFRLLLLD</sequence>